<evidence type="ECO:0000313" key="1">
    <source>
        <dbReference type="EMBL" id="KAI5676566.1"/>
    </source>
</evidence>
<dbReference type="EMBL" id="CM044702">
    <property type="protein sequence ID" value="KAI5676566.1"/>
    <property type="molecule type" value="Genomic_DNA"/>
</dbReference>
<accession>A0ACC0BV94</accession>
<organism evidence="1 2">
    <name type="scientific">Catharanthus roseus</name>
    <name type="common">Madagascar periwinkle</name>
    <name type="synonym">Vinca rosea</name>
    <dbReference type="NCBI Taxonomy" id="4058"/>
    <lineage>
        <taxon>Eukaryota</taxon>
        <taxon>Viridiplantae</taxon>
        <taxon>Streptophyta</taxon>
        <taxon>Embryophyta</taxon>
        <taxon>Tracheophyta</taxon>
        <taxon>Spermatophyta</taxon>
        <taxon>Magnoliopsida</taxon>
        <taxon>eudicotyledons</taxon>
        <taxon>Gunneridae</taxon>
        <taxon>Pentapetalae</taxon>
        <taxon>asterids</taxon>
        <taxon>lamiids</taxon>
        <taxon>Gentianales</taxon>
        <taxon>Apocynaceae</taxon>
        <taxon>Rauvolfioideae</taxon>
        <taxon>Vinceae</taxon>
        <taxon>Catharanthinae</taxon>
        <taxon>Catharanthus</taxon>
    </lineage>
</organism>
<proteinExistence type="predicted"/>
<comment type="caution">
    <text evidence="1">The sequence shown here is derived from an EMBL/GenBank/DDBJ whole genome shotgun (WGS) entry which is preliminary data.</text>
</comment>
<reference evidence="2" key="1">
    <citation type="journal article" date="2023" name="Nat. Plants">
        <title>Single-cell RNA sequencing provides a high-resolution roadmap for understanding the multicellular compartmentation of specialized metabolism.</title>
        <authorList>
            <person name="Sun S."/>
            <person name="Shen X."/>
            <person name="Li Y."/>
            <person name="Li Y."/>
            <person name="Wang S."/>
            <person name="Li R."/>
            <person name="Zhang H."/>
            <person name="Shen G."/>
            <person name="Guo B."/>
            <person name="Wei J."/>
            <person name="Xu J."/>
            <person name="St-Pierre B."/>
            <person name="Chen S."/>
            <person name="Sun C."/>
        </authorList>
    </citation>
    <scope>NUCLEOTIDE SEQUENCE [LARGE SCALE GENOMIC DNA]</scope>
</reference>
<sequence>MVKTKNGNIGRGENVEEGGSSRGRGKGKRMPSRVKALDRFIYVKEATNFEEWTKKRRKIAPGHRVDLNDMEVGDHIGPRKIYNQHTFKRMGFAKNEEGLFVRGGQNKSDEDDDDDDNEEQEEMTQCRRIITMQSQLNSRLDNIDGKLHNRLDNIDEKINKRSIFEVSRLHYIETKDLCDQGIMKKKRSSNSKINSLDEISFTNYT</sequence>
<gene>
    <name evidence="1" type="ORF">M9H77_07516</name>
</gene>
<evidence type="ECO:0000313" key="2">
    <source>
        <dbReference type="Proteomes" id="UP001060085"/>
    </source>
</evidence>
<name>A0ACC0BV94_CATRO</name>
<dbReference type="Proteomes" id="UP001060085">
    <property type="component" value="Linkage Group LG02"/>
</dbReference>
<protein>
    <submittedName>
        <fullName evidence="1">Uncharacterized protein</fullName>
    </submittedName>
</protein>
<keyword evidence="2" id="KW-1185">Reference proteome</keyword>